<protein>
    <submittedName>
        <fullName evidence="2">CDP-diacylglycerol--glycerol-3-phosphate 3-phosphatidyltransferase</fullName>
    </submittedName>
</protein>
<dbReference type="EMBL" id="MZMU01000001">
    <property type="protein sequence ID" value="RXT30633.1"/>
    <property type="molecule type" value="Genomic_DNA"/>
</dbReference>
<feature type="transmembrane region" description="Helical" evidence="1">
    <location>
        <begin position="208"/>
        <end position="228"/>
    </location>
</feature>
<keyword evidence="1" id="KW-0812">Transmembrane</keyword>
<name>A0A4Q1UFT6_RHILE</name>
<gene>
    <name evidence="2" type="ORF">B5P46_01125</name>
</gene>
<keyword evidence="1" id="KW-1133">Transmembrane helix</keyword>
<evidence type="ECO:0000313" key="2">
    <source>
        <dbReference type="EMBL" id="RXT30633.1"/>
    </source>
</evidence>
<evidence type="ECO:0000313" key="3">
    <source>
        <dbReference type="Proteomes" id="UP000290767"/>
    </source>
</evidence>
<dbReference type="GO" id="GO:0016740">
    <property type="term" value="F:transferase activity"/>
    <property type="evidence" value="ECO:0007669"/>
    <property type="project" value="UniProtKB-KW"/>
</dbReference>
<dbReference type="InterPro" id="IPR043130">
    <property type="entry name" value="CDP-OH_PTrfase_TM_dom"/>
</dbReference>
<dbReference type="AlphaFoldDB" id="A0A4Q1UFT6"/>
<sequence length="237" mass="24723">MGWIYKVLHLGVTTSAGYARIIGVGGHEMGEEEGASRRPIASRSSSWAIGLSAWLARSGATPNGISLLSVVFAGIGAALIVFTTHPIAMVCAAISVQLRLVCNLLDGMVAIEGGKKTKSGPLYNEFPDRVADSLFLVAAGYACGFGWLGWLAALLAALTAYVRVFGGSVGLPQDFSGIMAKQRRMAVLTAGLLAQSVETLLSGSHWSLILACAVIAAGSLVTCITRTITLARSLERL</sequence>
<dbReference type="Proteomes" id="UP000290767">
    <property type="component" value="Unassembled WGS sequence"/>
</dbReference>
<reference evidence="2 3" key="1">
    <citation type="submission" date="2017-03" db="EMBL/GenBank/DDBJ databases">
        <authorList>
            <person name="Safronova V.I."/>
            <person name="Sazanova A.L."/>
            <person name="Chirak E.R."/>
        </authorList>
    </citation>
    <scope>NUCLEOTIDE SEQUENCE [LARGE SCALE GENOMIC DNA]</scope>
    <source>
        <strain evidence="2 3">Tri-43</strain>
    </source>
</reference>
<evidence type="ECO:0000256" key="1">
    <source>
        <dbReference type="SAM" id="Phobius"/>
    </source>
</evidence>
<feature type="transmembrane region" description="Helical" evidence="1">
    <location>
        <begin position="134"/>
        <end position="164"/>
    </location>
</feature>
<keyword evidence="2" id="KW-0808">Transferase</keyword>
<proteinExistence type="predicted"/>
<keyword evidence="1" id="KW-0472">Membrane</keyword>
<feature type="transmembrane region" description="Helical" evidence="1">
    <location>
        <begin position="67"/>
        <end position="96"/>
    </location>
</feature>
<dbReference type="Gene3D" id="1.20.120.1760">
    <property type="match status" value="1"/>
</dbReference>
<organism evidence="2 3">
    <name type="scientific">Rhizobium leguminosarum</name>
    <dbReference type="NCBI Taxonomy" id="384"/>
    <lineage>
        <taxon>Bacteria</taxon>
        <taxon>Pseudomonadati</taxon>
        <taxon>Pseudomonadota</taxon>
        <taxon>Alphaproteobacteria</taxon>
        <taxon>Hyphomicrobiales</taxon>
        <taxon>Rhizobiaceae</taxon>
        <taxon>Rhizobium/Agrobacterium group</taxon>
        <taxon>Rhizobium</taxon>
    </lineage>
</organism>
<comment type="caution">
    <text evidence="2">The sequence shown here is derived from an EMBL/GenBank/DDBJ whole genome shotgun (WGS) entry which is preliminary data.</text>
</comment>
<accession>A0A4Q1UFT6</accession>